<organism evidence="1 2">
    <name type="scientific">Sulfurisphaera tokodaii</name>
    <dbReference type="NCBI Taxonomy" id="111955"/>
    <lineage>
        <taxon>Archaea</taxon>
        <taxon>Thermoproteota</taxon>
        <taxon>Thermoprotei</taxon>
        <taxon>Sulfolobales</taxon>
        <taxon>Sulfolobaceae</taxon>
        <taxon>Sulfurisphaera</taxon>
    </lineage>
</organism>
<dbReference type="AlphaFoldDB" id="A0A832WRV5"/>
<evidence type="ECO:0000313" key="1">
    <source>
        <dbReference type="EMBL" id="HII74797.1"/>
    </source>
</evidence>
<gene>
    <name evidence="1" type="ORF">HA332_10570</name>
</gene>
<dbReference type="GeneID" id="1458453"/>
<evidence type="ECO:0000313" key="2">
    <source>
        <dbReference type="Proteomes" id="UP000646844"/>
    </source>
</evidence>
<dbReference type="EMBL" id="DUJO01000051">
    <property type="protein sequence ID" value="HII74797.1"/>
    <property type="molecule type" value="Genomic_DNA"/>
</dbReference>
<protein>
    <submittedName>
        <fullName evidence="1">Uncharacterized protein</fullName>
    </submittedName>
</protein>
<proteinExistence type="predicted"/>
<accession>A0A832WRV5</accession>
<name>A0A832WRV5_9CREN</name>
<dbReference type="RefSeq" id="WP_010978486.1">
    <property type="nucleotide sequence ID" value="NZ_BAABQO010000011.1"/>
</dbReference>
<dbReference type="Proteomes" id="UP000646844">
    <property type="component" value="Unassembled WGS sequence"/>
</dbReference>
<comment type="caution">
    <text evidence="1">The sequence shown here is derived from an EMBL/GenBank/DDBJ whole genome shotgun (WGS) entry which is preliminary data.</text>
</comment>
<reference evidence="1" key="1">
    <citation type="journal article" date="2020" name="bioRxiv">
        <title>A rank-normalized archaeal taxonomy based on genome phylogeny resolves widespread incomplete and uneven classifications.</title>
        <authorList>
            <person name="Rinke C."/>
            <person name="Chuvochina M."/>
            <person name="Mussig A.J."/>
            <person name="Chaumeil P.-A."/>
            <person name="Waite D.W."/>
            <person name="Whitman W.B."/>
            <person name="Parks D.H."/>
            <person name="Hugenholtz P."/>
        </authorList>
    </citation>
    <scope>NUCLEOTIDE SEQUENCE</scope>
    <source>
        <strain evidence="1">UBA8838</strain>
    </source>
</reference>
<dbReference type="OMA" id="RIWIVES"/>
<sequence length="173" mass="19840">MSDVIDYSNSQFEFENLRIGEATAHIIAAASIVEELEGNLPEVNETVRRYVDAWISYLVPIDYVPGMAEIIGNKINKKITQVFPEITEEELAETLEMTIDIKKSLDNNEIPAFYKEFEVRTEKVLRILGIDLNDIKIFLDVDLHKRLTRLVSILAIAIGISAIWDPKWIVEYQ</sequence>